<dbReference type="eggNOG" id="ENOG502QQJX">
    <property type="taxonomic scope" value="Eukaryota"/>
</dbReference>
<dbReference type="InterPro" id="IPR001227">
    <property type="entry name" value="Ac_transferase_dom_sf"/>
</dbReference>
<keyword evidence="4" id="KW-1185">Reference proteome</keyword>
<dbReference type="AlphaFoldDB" id="R7RVG2"/>
<evidence type="ECO:0000313" key="4">
    <source>
        <dbReference type="Proteomes" id="UP000053927"/>
    </source>
</evidence>
<name>R7RVG2_STEHR</name>
<organism evidence="3 4">
    <name type="scientific">Stereum hirsutum (strain FP-91666)</name>
    <name type="common">White-rot fungus</name>
    <dbReference type="NCBI Taxonomy" id="721885"/>
    <lineage>
        <taxon>Eukaryota</taxon>
        <taxon>Fungi</taxon>
        <taxon>Dikarya</taxon>
        <taxon>Basidiomycota</taxon>
        <taxon>Agaricomycotina</taxon>
        <taxon>Agaricomycetes</taxon>
        <taxon>Russulales</taxon>
        <taxon>Stereaceae</taxon>
        <taxon>Stereum</taxon>
    </lineage>
</organism>
<accession>R7RVG2</accession>
<gene>
    <name evidence="3" type="ORF">STEHIDRAFT_164140</name>
</gene>
<feature type="region of interest" description="Disordered" evidence="2">
    <location>
        <begin position="361"/>
        <end position="385"/>
    </location>
</feature>
<reference evidence="4" key="1">
    <citation type="journal article" date="2012" name="Science">
        <title>The Paleozoic origin of enzymatic lignin decomposition reconstructed from 31 fungal genomes.</title>
        <authorList>
            <person name="Floudas D."/>
            <person name="Binder M."/>
            <person name="Riley R."/>
            <person name="Barry K."/>
            <person name="Blanchette R.A."/>
            <person name="Henrissat B."/>
            <person name="Martinez A.T."/>
            <person name="Otillar R."/>
            <person name="Spatafora J.W."/>
            <person name="Yadav J.S."/>
            <person name="Aerts A."/>
            <person name="Benoit I."/>
            <person name="Boyd A."/>
            <person name="Carlson A."/>
            <person name="Copeland A."/>
            <person name="Coutinho P.M."/>
            <person name="de Vries R.P."/>
            <person name="Ferreira P."/>
            <person name="Findley K."/>
            <person name="Foster B."/>
            <person name="Gaskell J."/>
            <person name="Glotzer D."/>
            <person name="Gorecki P."/>
            <person name="Heitman J."/>
            <person name="Hesse C."/>
            <person name="Hori C."/>
            <person name="Igarashi K."/>
            <person name="Jurgens J.A."/>
            <person name="Kallen N."/>
            <person name="Kersten P."/>
            <person name="Kohler A."/>
            <person name="Kuees U."/>
            <person name="Kumar T.K.A."/>
            <person name="Kuo A."/>
            <person name="LaButti K."/>
            <person name="Larrondo L.F."/>
            <person name="Lindquist E."/>
            <person name="Ling A."/>
            <person name="Lombard V."/>
            <person name="Lucas S."/>
            <person name="Lundell T."/>
            <person name="Martin R."/>
            <person name="McLaughlin D.J."/>
            <person name="Morgenstern I."/>
            <person name="Morin E."/>
            <person name="Murat C."/>
            <person name="Nagy L.G."/>
            <person name="Nolan M."/>
            <person name="Ohm R.A."/>
            <person name="Patyshakuliyeva A."/>
            <person name="Rokas A."/>
            <person name="Ruiz-Duenas F.J."/>
            <person name="Sabat G."/>
            <person name="Salamov A."/>
            <person name="Samejima M."/>
            <person name="Schmutz J."/>
            <person name="Slot J.C."/>
            <person name="St John F."/>
            <person name="Stenlid J."/>
            <person name="Sun H."/>
            <person name="Sun S."/>
            <person name="Syed K."/>
            <person name="Tsang A."/>
            <person name="Wiebenga A."/>
            <person name="Young D."/>
            <person name="Pisabarro A."/>
            <person name="Eastwood D.C."/>
            <person name="Martin F."/>
            <person name="Cullen D."/>
            <person name="Grigoriev I.V."/>
            <person name="Hibbett D.S."/>
        </authorList>
    </citation>
    <scope>NUCLEOTIDE SEQUENCE [LARGE SCALE GENOMIC DNA]</scope>
    <source>
        <strain evidence="4">FP-91666</strain>
    </source>
</reference>
<dbReference type="OrthoDB" id="6500128at2759"/>
<evidence type="ECO:0000256" key="1">
    <source>
        <dbReference type="ARBA" id="ARBA00022679"/>
    </source>
</evidence>
<dbReference type="GeneID" id="18802552"/>
<evidence type="ECO:0000256" key="2">
    <source>
        <dbReference type="SAM" id="MobiDB-lite"/>
    </source>
</evidence>
<dbReference type="PANTHER" id="PTHR10982:SF21">
    <property type="entry name" value="FATTY ACID SYNTHASE SUBUNIT BETA"/>
    <property type="match status" value="1"/>
</dbReference>
<dbReference type="GO" id="GO:0016740">
    <property type="term" value="F:transferase activity"/>
    <property type="evidence" value="ECO:0007669"/>
    <property type="project" value="UniProtKB-KW"/>
</dbReference>
<dbReference type="RefSeq" id="XP_007311928.1">
    <property type="nucleotide sequence ID" value="XM_007311866.1"/>
</dbReference>
<proteinExistence type="predicted"/>
<dbReference type="PANTHER" id="PTHR10982">
    <property type="entry name" value="MALONYL COA-ACYL CARRIER PROTEIN TRANSACYLASE"/>
    <property type="match status" value="1"/>
</dbReference>
<dbReference type="Proteomes" id="UP000053927">
    <property type="component" value="Unassembled WGS sequence"/>
</dbReference>
<sequence length="424" mass="46435">MISTITPAERRLAQCLHDDIAVLRYYGKGLMTAVSHNTIPRIFGPQDVMRQVQGCEFAHRKTRNSDGGCARAKDSGTAGFCMLAAWAIDEINEVDFDQLQSLFDIYPPFVEDWIKLAVSEVLSPLANVSTTSYHSHGLDVYSWLTGASPVRPVSYLAFIPVSLPPIGLTQFVQYLIVPRVSGLSYTELNSRLAGTTGHLQGTPMALPCWSPALALEPSVVEESIEGGEGSPTSMLSVVGLLLKDLEPHVAETNKHLPSNSQLHIPLHNGAKAFVVTGPPRVLYGVVPSLRKVKAPSGVDQSKTPFSQRKPVFYGCFLTMKDEELWDVKYLNIPVFHTEDGYDPRELSTSLTRSICDQIFTSPKPSPPLSSASSGRSTTTPGPSTLWYGRRACTHIRKERMASIYDKALKRKDFSGIVDPGCVGE</sequence>
<dbReference type="KEGG" id="shs:STEHIDRAFT_164140"/>
<dbReference type="EMBL" id="JH687484">
    <property type="protein sequence ID" value="EIM78974.1"/>
    <property type="molecule type" value="Genomic_DNA"/>
</dbReference>
<dbReference type="InterPro" id="IPR050830">
    <property type="entry name" value="Fungal_FAS"/>
</dbReference>
<evidence type="ECO:0000313" key="3">
    <source>
        <dbReference type="EMBL" id="EIM78974.1"/>
    </source>
</evidence>
<dbReference type="Gene3D" id="3.30.70.3320">
    <property type="match status" value="1"/>
</dbReference>
<keyword evidence="1" id="KW-0808">Transferase</keyword>
<protein>
    <submittedName>
        <fullName evidence="3">Uncharacterized protein</fullName>
    </submittedName>
</protein>
<dbReference type="Gene3D" id="3.40.366.10">
    <property type="entry name" value="Malonyl-Coenzyme A Acyl Carrier Protein, domain 2"/>
    <property type="match status" value="1"/>
</dbReference>
<feature type="compositionally biased region" description="Low complexity" evidence="2">
    <location>
        <begin position="368"/>
        <end position="384"/>
    </location>
</feature>